<comment type="caution">
    <text evidence="1">The sequence shown here is derived from an EMBL/GenBank/DDBJ whole genome shotgun (WGS) entry which is preliminary data.</text>
</comment>
<gene>
    <name evidence="1" type="ORF">ORQ98_28630</name>
</gene>
<evidence type="ECO:0000313" key="1">
    <source>
        <dbReference type="EMBL" id="MDE1465933.1"/>
    </source>
</evidence>
<protein>
    <submittedName>
        <fullName evidence="1">Uncharacterized protein</fullName>
    </submittedName>
</protein>
<organism evidence="1 2">
    <name type="scientific">Spartinivicinus poritis</name>
    <dbReference type="NCBI Taxonomy" id="2994640"/>
    <lineage>
        <taxon>Bacteria</taxon>
        <taxon>Pseudomonadati</taxon>
        <taxon>Pseudomonadota</taxon>
        <taxon>Gammaproteobacteria</taxon>
        <taxon>Oceanospirillales</taxon>
        <taxon>Zooshikellaceae</taxon>
        <taxon>Spartinivicinus</taxon>
    </lineage>
</organism>
<sequence>MRIGKPQRRYKVKVGMIAEGRDYPIVFKKAALSSSAYRRTPVK</sequence>
<reference evidence="1 2" key="1">
    <citation type="submission" date="2022-11" db="EMBL/GenBank/DDBJ databases">
        <title>Spartinivicinus poritis sp. nov., isolated from scleractinian coral Porites lutea.</title>
        <authorList>
            <person name="Zhang G."/>
            <person name="Cai L."/>
            <person name="Wei Q."/>
        </authorList>
    </citation>
    <scope>NUCLEOTIDE SEQUENCE [LARGE SCALE GENOMIC DNA]</scope>
    <source>
        <strain evidence="1 2">A2-2</strain>
    </source>
</reference>
<name>A0ABT5UHR4_9GAMM</name>
<proteinExistence type="predicted"/>
<dbReference type="RefSeq" id="WP_274692233.1">
    <property type="nucleotide sequence ID" value="NZ_JAPMOU010000103.1"/>
</dbReference>
<dbReference type="EMBL" id="JAPMOU010000103">
    <property type="protein sequence ID" value="MDE1465933.1"/>
    <property type="molecule type" value="Genomic_DNA"/>
</dbReference>
<keyword evidence="2" id="KW-1185">Reference proteome</keyword>
<dbReference type="Proteomes" id="UP001528823">
    <property type="component" value="Unassembled WGS sequence"/>
</dbReference>
<accession>A0ABT5UHR4</accession>
<evidence type="ECO:0000313" key="2">
    <source>
        <dbReference type="Proteomes" id="UP001528823"/>
    </source>
</evidence>